<dbReference type="Pfam" id="PF13460">
    <property type="entry name" value="NAD_binding_10"/>
    <property type="match status" value="1"/>
</dbReference>
<protein>
    <submittedName>
        <fullName evidence="3">Averufin oxidase A</fullName>
    </submittedName>
</protein>
<organism evidence="3 4">
    <name type="scientific">Passalora fulva</name>
    <name type="common">Tomato leaf mold</name>
    <name type="synonym">Cladosporium fulvum</name>
    <dbReference type="NCBI Taxonomy" id="5499"/>
    <lineage>
        <taxon>Eukaryota</taxon>
        <taxon>Fungi</taxon>
        <taxon>Dikarya</taxon>
        <taxon>Ascomycota</taxon>
        <taxon>Pezizomycotina</taxon>
        <taxon>Dothideomycetes</taxon>
        <taxon>Dothideomycetidae</taxon>
        <taxon>Mycosphaerellales</taxon>
        <taxon>Mycosphaerellaceae</taxon>
        <taxon>Fulvia</taxon>
    </lineage>
</organism>
<evidence type="ECO:0000259" key="2">
    <source>
        <dbReference type="Pfam" id="PF13460"/>
    </source>
</evidence>
<name>A0A9Q8PAD5_PASFU</name>
<dbReference type="PANTHER" id="PTHR43355:SF2">
    <property type="entry name" value="FLAVIN REDUCTASE (NADPH)"/>
    <property type="match status" value="1"/>
</dbReference>
<dbReference type="OMA" id="GIAFCEI"/>
<dbReference type="PANTHER" id="PTHR43355">
    <property type="entry name" value="FLAVIN REDUCTASE (NADPH)"/>
    <property type="match status" value="1"/>
</dbReference>
<dbReference type="Gene3D" id="3.40.50.720">
    <property type="entry name" value="NAD(P)-binding Rossmann-like Domain"/>
    <property type="match status" value="1"/>
</dbReference>
<dbReference type="AlphaFoldDB" id="A0A9Q8PAD5"/>
<keyword evidence="4" id="KW-1185">Reference proteome</keyword>
<gene>
    <name evidence="3" type="ORF">CLAFUR5_06989</name>
</gene>
<dbReference type="SUPFAM" id="SSF51735">
    <property type="entry name" value="NAD(P)-binding Rossmann-fold domains"/>
    <property type="match status" value="1"/>
</dbReference>
<dbReference type="KEGG" id="ffu:CLAFUR5_06989"/>
<dbReference type="GeneID" id="71986867"/>
<evidence type="ECO:0000256" key="1">
    <source>
        <dbReference type="ARBA" id="ARBA00038376"/>
    </source>
</evidence>
<dbReference type="InterPro" id="IPR016040">
    <property type="entry name" value="NAD(P)-bd_dom"/>
</dbReference>
<dbReference type="InterPro" id="IPR036291">
    <property type="entry name" value="NAD(P)-bd_dom_sf"/>
</dbReference>
<dbReference type="GO" id="GO:0016646">
    <property type="term" value="F:oxidoreductase activity, acting on the CH-NH group of donors, NAD or NADP as acceptor"/>
    <property type="evidence" value="ECO:0007669"/>
    <property type="project" value="TreeGrafter"/>
</dbReference>
<sequence>MVRYALMGATGATGTAILRHLLQEPPNDLSLNIYVRSKSKLLDKFSDLETRPRFQAAIFEGSNTERTLLKQCLHDVDAIMMCIATNVSTPGESRFTDTANAVTEALLELKKEQAASYKTPSILILRASILNPNWSGPRKGYFENFLMFCLRHLYDNMEAANEIYETKAKETPGLLNVIYVDPPGIHDNDGTKPTGYELLLAPQGDRMPQFNLSYTDLGIAFCEIAERREEFKGKGVGVFGTGEIKLTWPILMGHLSQGLRGRVLGW</sequence>
<dbReference type="OrthoDB" id="10254221at2759"/>
<dbReference type="Proteomes" id="UP000756132">
    <property type="component" value="Chromosome 6"/>
</dbReference>
<reference evidence="3" key="1">
    <citation type="submission" date="2021-12" db="EMBL/GenBank/DDBJ databases">
        <authorList>
            <person name="Zaccaron A."/>
            <person name="Stergiopoulos I."/>
        </authorList>
    </citation>
    <scope>NUCLEOTIDE SEQUENCE</scope>
    <source>
        <strain evidence="3">Race5_Kim</strain>
    </source>
</reference>
<comment type="similarity">
    <text evidence="1">Belongs to the avfA family.</text>
</comment>
<dbReference type="InterPro" id="IPR051606">
    <property type="entry name" value="Polyketide_Oxido-like"/>
</dbReference>
<proteinExistence type="inferred from homology"/>
<feature type="domain" description="NAD(P)-binding" evidence="2">
    <location>
        <begin position="8"/>
        <end position="191"/>
    </location>
</feature>
<evidence type="ECO:0000313" key="3">
    <source>
        <dbReference type="EMBL" id="UJO18843.1"/>
    </source>
</evidence>
<dbReference type="EMBL" id="CP090168">
    <property type="protein sequence ID" value="UJO18843.1"/>
    <property type="molecule type" value="Genomic_DNA"/>
</dbReference>
<dbReference type="RefSeq" id="XP_047763209.1">
    <property type="nucleotide sequence ID" value="XM_047906137.1"/>
</dbReference>
<evidence type="ECO:0000313" key="4">
    <source>
        <dbReference type="Proteomes" id="UP000756132"/>
    </source>
</evidence>
<reference evidence="3" key="2">
    <citation type="journal article" date="2022" name="Microb. Genom.">
        <title>A chromosome-scale genome assembly of the tomato pathogen Cladosporium fulvum reveals a compartmentalized genome architecture and the presence of a dispensable chromosome.</title>
        <authorList>
            <person name="Zaccaron A.Z."/>
            <person name="Chen L.H."/>
            <person name="Samaras A."/>
            <person name="Stergiopoulos I."/>
        </authorList>
    </citation>
    <scope>NUCLEOTIDE SEQUENCE</scope>
    <source>
        <strain evidence="3">Race5_Kim</strain>
    </source>
</reference>
<accession>A0A9Q8PAD5</accession>